<evidence type="ECO:0008006" key="3">
    <source>
        <dbReference type="Google" id="ProtNLM"/>
    </source>
</evidence>
<dbReference type="Proteomes" id="UP001253193">
    <property type="component" value="Unassembled WGS sequence"/>
</dbReference>
<dbReference type="AlphaFoldDB" id="A0AAW8Q9U0"/>
<evidence type="ECO:0000313" key="2">
    <source>
        <dbReference type="Proteomes" id="UP001253193"/>
    </source>
</evidence>
<reference evidence="1" key="1">
    <citation type="submission" date="2023-06" db="EMBL/GenBank/DDBJ databases">
        <title>Genomic Diversity of Vibrio spp. and Metagenomic Analysis of Pathogens in Florida Gulf Coastal Waters Following Hurricane Ian.</title>
        <authorList>
            <person name="Brumfield K.D."/>
        </authorList>
    </citation>
    <scope>NUCLEOTIDE SEQUENCE</scope>
    <source>
        <strain evidence="1">WBS2B-138</strain>
    </source>
</reference>
<evidence type="ECO:0000313" key="1">
    <source>
        <dbReference type="EMBL" id="MDS1824464.1"/>
    </source>
</evidence>
<proteinExistence type="predicted"/>
<organism evidence="1 2">
    <name type="scientific">Vibrio parahaemolyticus</name>
    <dbReference type="NCBI Taxonomy" id="670"/>
    <lineage>
        <taxon>Bacteria</taxon>
        <taxon>Pseudomonadati</taxon>
        <taxon>Pseudomonadota</taxon>
        <taxon>Gammaproteobacteria</taxon>
        <taxon>Vibrionales</taxon>
        <taxon>Vibrionaceae</taxon>
        <taxon>Vibrio</taxon>
    </lineage>
</organism>
<name>A0AAW8Q9U0_VIBPH</name>
<protein>
    <recommendedName>
        <fullName evidence="3">SRPBCC domain-containing protein</fullName>
    </recommendedName>
</protein>
<sequence>MTTIYDGLEFDTELEAIWASFFDLAGWQWWYNPVAIDNWKPDFKVTFPCAHSECGGSHTLMVSVVPTRDLESQSSHPSLSYSYGVYDKNKRYVADGGALLGMSPIVSKWEISHGSGGGVEDVFFRVDNANELWEKAVASIM</sequence>
<accession>A0AAW8Q9U0</accession>
<dbReference type="EMBL" id="JAUHGG010000025">
    <property type="protein sequence ID" value="MDS1824464.1"/>
    <property type="molecule type" value="Genomic_DNA"/>
</dbReference>
<comment type="caution">
    <text evidence="1">The sequence shown here is derived from an EMBL/GenBank/DDBJ whole genome shotgun (WGS) entry which is preliminary data.</text>
</comment>
<gene>
    <name evidence="1" type="ORF">QX249_28000</name>
</gene>
<dbReference type="RefSeq" id="WP_005464379.1">
    <property type="nucleotide sequence ID" value="NZ_JAESOX010000032.1"/>
</dbReference>